<feature type="region of interest" description="Disordered" evidence="1">
    <location>
        <begin position="187"/>
        <end position="207"/>
    </location>
</feature>
<name>A0A1U8A1K3_NELNU</name>
<feature type="region of interest" description="Disordered" evidence="1">
    <location>
        <begin position="1"/>
        <end position="35"/>
    </location>
</feature>
<dbReference type="KEGG" id="nnu:104599293"/>
<feature type="compositionally biased region" description="Basic and acidic residues" evidence="1">
    <location>
        <begin position="226"/>
        <end position="235"/>
    </location>
</feature>
<organism evidence="2 3">
    <name type="scientific">Nelumbo nucifera</name>
    <name type="common">Sacred lotus</name>
    <dbReference type="NCBI Taxonomy" id="4432"/>
    <lineage>
        <taxon>Eukaryota</taxon>
        <taxon>Viridiplantae</taxon>
        <taxon>Streptophyta</taxon>
        <taxon>Embryophyta</taxon>
        <taxon>Tracheophyta</taxon>
        <taxon>Spermatophyta</taxon>
        <taxon>Magnoliopsida</taxon>
        <taxon>Proteales</taxon>
        <taxon>Nelumbonaceae</taxon>
        <taxon>Nelumbo</taxon>
    </lineage>
</organism>
<feature type="region of interest" description="Disordered" evidence="1">
    <location>
        <begin position="226"/>
        <end position="296"/>
    </location>
</feature>
<evidence type="ECO:0000256" key="1">
    <source>
        <dbReference type="SAM" id="MobiDB-lite"/>
    </source>
</evidence>
<dbReference type="PANTHER" id="PTHR33673:SF3">
    <property type="entry name" value="SUPPRESSOR SRP40-LIKE PROTEIN"/>
    <property type="match status" value="1"/>
</dbReference>
<feature type="compositionally biased region" description="Polar residues" evidence="1">
    <location>
        <begin position="281"/>
        <end position="292"/>
    </location>
</feature>
<dbReference type="eggNOG" id="ENOG502S25X">
    <property type="taxonomic scope" value="Eukaryota"/>
</dbReference>
<feature type="region of interest" description="Disordered" evidence="1">
    <location>
        <begin position="67"/>
        <end position="86"/>
    </location>
</feature>
<dbReference type="RefSeq" id="XP_010260066.1">
    <property type="nucleotide sequence ID" value="XM_010261764.2"/>
</dbReference>
<keyword evidence="2" id="KW-1185">Reference proteome</keyword>
<gene>
    <name evidence="3 4" type="primary">LOC104599293</name>
</gene>
<sequence length="313" mass="33777">MESGHGNTEDTVREVRIQRSSSLSSSSSDSSLDEQFEVDRNLIGESNPVNDEVAQFAFKDAERNASSISSPKFGESEKGMPGFTYRPQLSSTTLDLGLDNGLSKQSPPVQTMDRYDVPDPYRIPASVFERSKSTTPLEWSVASNESLFSIHVGNNSFSRDHVYLFGRSGELTLSGELTKSGELKMLQSSSPPANIPSLSPHKDTDLGDSLGVAEAAAETMKEVLRTTAEDKEKNPPVDVVRQSSSTSRRSDASATSIQSFAFPILTGEGGGRSGSVKADPEQNQQPQSQTPGATPDAAQNKWFPCFSCCPFCC</sequence>
<dbReference type="GeneID" id="104599293"/>
<dbReference type="RefSeq" id="XP_010260079.2">
    <property type="nucleotide sequence ID" value="XM_010261777.2"/>
</dbReference>
<feature type="compositionally biased region" description="Basic and acidic residues" evidence="1">
    <location>
        <begin position="7"/>
        <end position="17"/>
    </location>
</feature>
<feature type="compositionally biased region" description="Low complexity" evidence="1">
    <location>
        <begin position="243"/>
        <end position="256"/>
    </location>
</feature>
<dbReference type="OMA" id="KWFPCCS"/>
<evidence type="ECO:0000313" key="4">
    <source>
        <dbReference type="RefSeq" id="XP_010260079.2"/>
    </source>
</evidence>
<accession>A0A1U8A1K3</accession>
<dbReference type="Proteomes" id="UP000189703">
    <property type="component" value="Unplaced"/>
</dbReference>
<proteinExistence type="predicted"/>
<evidence type="ECO:0000313" key="2">
    <source>
        <dbReference type="Proteomes" id="UP000189703"/>
    </source>
</evidence>
<evidence type="ECO:0000313" key="3">
    <source>
        <dbReference type="RefSeq" id="XP_010260066.1"/>
    </source>
</evidence>
<reference evidence="3 4" key="1">
    <citation type="submission" date="2025-04" db="UniProtKB">
        <authorList>
            <consortium name="RefSeq"/>
        </authorList>
    </citation>
    <scope>IDENTIFICATION</scope>
</reference>
<feature type="compositionally biased region" description="Low complexity" evidence="1">
    <location>
        <begin position="20"/>
        <end position="30"/>
    </location>
</feature>
<dbReference type="PANTHER" id="PTHR33673">
    <property type="entry name" value="SUPPRESSOR SRP40-LIKE PROTEIN"/>
    <property type="match status" value="1"/>
</dbReference>
<protein>
    <submittedName>
        <fullName evidence="3 4">Uncharacterized protein LOC104599293</fullName>
    </submittedName>
</protein>
<dbReference type="AlphaFoldDB" id="A0A1U8A1K3"/>
<dbReference type="OrthoDB" id="676141at2759"/>